<dbReference type="InterPro" id="IPR029016">
    <property type="entry name" value="GAF-like_dom_sf"/>
</dbReference>
<proteinExistence type="predicted"/>
<dbReference type="PANTHER" id="PTHR40660:SF1">
    <property type="entry name" value="5'-PHOSPHATE OXIDASE PUTATIVE DOMAIN-CONTAINING PROTEIN-RELATED"/>
    <property type="match status" value="1"/>
</dbReference>
<dbReference type="InterPro" id="IPR003018">
    <property type="entry name" value="GAF"/>
</dbReference>
<dbReference type="Gene3D" id="3.30.450.40">
    <property type="match status" value="1"/>
</dbReference>
<dbReference type="SMART" id="SM00065">
    <property type="entry name" value="GAF"/>
    <property type="match status" value="1"/>
</dbReference>
<dbReference type="Gene3D" id="2.30.110.10">
    <property type="entry name" value="Electron Transport, Fmn-binding Protein, Chain A"/>
    <property type="match status" value="1"/>
</dbReference>
<dbReference type="Proteomes" id="UP000672657">
    <property type="component" value="Unassembled WGS sequence"/>
</dbReference>
<evidence type="ECO:0000313" key="2">
    <source>
        <dbReference type="EMBL" id="CAG2149844.1"/>
    </source>
</evidence>
<dbReference type="InterPro" id="IPR012349">
    <property type="entry name" value="Split_barrel_FMN-bd"/>
</dbReference>
<dbReference type="SUPFAM" id="SSF50475">
    <property type="entry name" value="FMN-binding split barrel"/>
    <property type="match status" value="1"/>
</dbReference>
<protein>
    <recommendedName>
        <fullName evidence="1">GAF domain-containing protein</fullName>
    </recommendedName>
</protein>
<comment type="caution">
    <text evidence="2">The sequence shown here is derived from an EMBL/GenBank/DDBJ whole genome shotgun (WGS) entry which is preliminary data.</text>
</comment>
<accession>A0ABM8TJJ2</accession>
<evidence type="ECO:0000259" key="1">
    <source>
        <dbReference type="SMART" id="SM00065"/>
    </source>
</evidence>
<dbReference type="PANTHER" id="PTHR40660">
    <property type="entry name" value="5'-PHOSPHATE OXIDASE PUTATIVE DOMAIN-CONTAINING PROTEIN-RELATED"/>
    <property type="match status" value="1"/>
</dbReference>
<evidence type="ECO:0000313" key="3">
    <source>
        <dbReference type="Proteomes" id="UP000672657"/>
    </source>
</evidence>
<organism evidence="2 3">
    <name type="scientific">Cupriavidus numazuensis</name>
    <dbReference type="NCBI Taxonomy" id="221992"/>
    <lineage>
        <taxon>Bacteria</taxon>
        <taxon>Pseudomonadati</taxon>
        <taxon>Pseudomonadota</taxon>
        <taxon>Betaproteobacteria</taxon>
        <taxon>Burkholderiales</taxon>
        <taxon>Burkholderiaceae</taxon>
        <taxon>Cupriavidus</taxon>
    </lineage>
</organism>
<keyword evidence="3" id="KW-1185">Reference proteome</keyword>
<dbReference type="EMBL" id="CAJPVI010000021">
    <property type="protein sequence ID" value="CAG2149844.1"/>
    <property type="molecule type" value="Genomic_DNA"/>
</dbReference>
<name>A0ABM8TJJ2_9BURK</name>
<sequence length="458" mass="49074">MTAPPLTAADIRDCLEGVIPAVMATCAADGTPNVAYLSHVQFVDPEHVALSFQFFNKTRENVLANPAGTVLMIHPDTAAMFRLNVHYLRTETSGPLFEHMKARLAGIASHSGMENVFRLQGADVYRVSAIEAVPGGGRLPAPSDAPRRQLLGALRCLSERLAACTETDQLFDATMAGLAAGFGVDHAMLLMHDASAGRLYTVASHGYAESGVGSEIALGEGVIGVAARERTPIRIMHMTSDRSYSRAMRDSVIDTGLSARLDTEIPLPGLPAPGSQLAVPVCVGSALLGVLFVESERELRFTYEDEDALVVLAAQLGQAMRGLQASADAAAEESAGTVASGDAPPPAPQPVLVRYFEADGSVFLDDDYLIKGVAGAIFRRLVCDYLHAGREAFTNRELRLDPALGLPDISDNLEARLVLLARRLVERDASVRIERTGRGRFALRVTRPLRIEHVERGG</sequence>
<reference evidence="2 3" key="1">
    <citation type="submission" date="2021-03" db="EMBL/GenBank/DDBJ databases">
        <authorList>
            <person name="Peeters C."/>
        </authorList>
    </citation>
    <scope>NUCLEOTIDE SEQUENCE [LARGE SCALE GENOMIC DNA]</scope>
    <source>
        <strain evidence="2 3">LMG 26411</strain>
    </source>
</reference>
<dbReference type="InterPro" id="IPR011576">
    <property type="entry name" value="Pyridox_Oxase_N"/>
</dbReference>
<dbReference type="RefSeq" id="WP_211954642.1">
    <property type="nucleotide sequence ID" value="NZ_CAJPVI010000021.1"/>
</dbReference>
<feature type="domain" description="GAF" evidence="1">
    <location>
        <begin position="166"/>
        <end position="330"/>
    </location>
</feature>
<dbReference type="SUPFAM" id="SSF55781">
    <property type="entry name" value="GAF domain-like"/>
    <property type="match status" value="1"/>
</dbReference>
<gene>
    <name evidence="2" type="ORF">LMG26411_03629</name>
</gene>
<dbReference type="Pfam" id="PF01590">
    <property type="entry name" value="GAF"/>
    <property type="match status" value="1"/>
</dbReference>
<dbReference type="Pfam" id="PF01243">
    <property type="entry name" value="PNPOx_N"/>
    <property type="match status" value="1"/>
</dbReference>